<protein>
    <submittedName>
        <fullName evidence="1">Uncharacterized protein</fullName>
    </submittedName>
</protein>
<dbReference type="Proteomes" id="UP001283361">
    <property type="component" value="Unassembled WGS sequence"/>
</dbReference>
<organism evidence="1 2">
    <name type="scientific">Elysia crispata</name>
    <name type="common">lettuce slug</name>
    <dbReference type="NCBI Taxonomy" id="231223"/>
    <lineage>
        <taxon>Eukaryota</taxon>
        <taxon>Metazoa</taxon>
        <taxon>Spiralia</taxon>
        <taxon>Lophotrochozoa</taxon>
        <taxon>Mollusca</taxon>
        <taxon>Gastropoda</taxon>
        <taxon>Heterobranchia</taxon>
        <taxon>Euthyneura</taxon>
        <taxon>Panpulmonata</taxon>
        <taxon>Sacoglossa</taxon>
        <taxon>Placobranchoidea</taxon>
        <taxon>Plakobranchidae</taxon>
        <taxon>Elysia</taxon>
    </lineage>
</organism>
<dbReference type="EMBL" id="JAWDGP010002058">
    <property type="protein sequence ID" value="KAK3785847.1"/>
    <property type="molecule type" value="Genomic_DNA"/>
</dbReference>
<name>A0AAE1AFR4_9GAST</name>
<proteinExistence type="predicted"/>
<evidence type="ECO:0000313" key="2">
    <source>
        <dbReference type="Proteomes" id="UP001283361"/>
    </source>
</evidence>
<comment type="caution">
    <text evidence="1">The sequence shown here is derived from an EMBL/GenBank/DDBJ whole genome shotgun (WGS) entry which is preliminary data.</text>
</comment>
<sequence>MIRVSGLKRLAGPRRYFLTENSATIDNRLDVGDGPRRYFLTDTGTVLQQTTVLMLEMVQEDTSSQIQEQYRNSAIIDNRLDVGDGARRYFLTDTGTVLQQTTVLMLEMVREDTSSQIQEQCYHRQPS</sequence>
<accession>A0AAE1AFR4</accession>
<reference evidence="1" key="1">
    <citation type="journal article" date="2023" name="G3 (Bethesda)">
        <title>A reference genome for the long-term kleptoplast-retaining sea slug Elysia crispata morphotype clarki.</title>
        <authorList>
            <person name="Eastman K.E."/>
            <person name="Pendleton A.L."/>
            <person name="Shaikh M.A."/>
            <person name="Suttiyut T."/>
            <person name="Ogas R."/>
            <person name="Tomko P."/>
            <person name="Gavelis G."/>
            <person name="Widhalm J.R."/>
            <person name="Wisecaver J.H."/>
        </authorList>
    </citation>
    <scope>NUCLEOTIDE SEQUENCE</scope>
    <source>
        <strain evidence="1">ECLA1</strain>
    </source>
</reference>
<gene>
    <name evidence="1" type="ORF">RRG08_000738</name>
</gene>
<dbReference type="AlphaFoldDB" id="A0AAE1AFR4"/>
<keyword evidence="2" id="KW-1185">Reference proteome</keyword>
<evidence type="ECO:0000313" key="1">
    <source>
        <dbReference type="EMBL" id="KAK3785847.1"/>
    </source>
</evidence>